<gene>
    <name evidence="4" type="ORF">GCM10023195_35380</name>
</gene>
<comment type="caution">
    <text evidence="4">The sequence shown here is derived from an EMBL/GenBank/DDBJ whole genome shotgun (WGS) entry which is preliminary data.</text>
</comment>
<dbReference type="InterPro" id="IPR002645">
    <property type="entry name" value="STAS_dom"/>
</dbReference>
<dbReference type="Proteomes" id="UP001500212">
    <property type="component" value="Unassembled WGS sequence"/>
</dbReference>
<dbReference type="Gene3D" id="3.30.750.24">
    <property type="entry name" value="STAS domain"/>
    <property type="match status" value="1"/>
</dbReference>
<evidence type="ECO:0000256" key="1">
    <source>
        <dbReference type="ARBA" id="ARBA00009013"/>
    </source>
</evidence>
<comment type="similarity">
    <text evidence="1 2">Belongs to the anti-sigma-factor antagonist family.</text>
</comment>
<dbReference type="PROSITE" id="PS50801">
    <property type="entry name" value="STAS"/>
    <property type="match status" value="1"/>
</dbReference>
<dbReference type="InterPro" id="IPR058548">
    <property type="entry name" value="MlaB-like_STAS"/>
</dbReference>
<sequence length="135" mass="14301">MAEELLTSPSASNRAVTVRENRQSLGPLLEAIVQVGPGAAPVVSLRGELDLAGADAFADLVLTVILSHGPDVVIDAAGLAFCDARGLGALVRCANEARRTGGRLTLARPSHRLRRLMRVVDLDRLLYVASVPEPR</sequence>
<name>A0ABP8TLL9_9ACTN</name>
<keyword evidence="5" id="KW-1185">Reference proteome</keyword>
<reference evidence="5" key="1">
    <citation type="journal article" date="2019" name="Int. J. Syst. Evol. Microbiol.">
        <title>The Global Catalogue of Microorganisms (GCM) 10K type strain sequencing project: providing services to taxonomists for standard genome sequencing and annotation.</title>
        <authorList>
            <consortium name="The Broad Institute Genomics Platform"/>
            <consortium name="The Broad Institute Genome Sequencing Center for Infectious Disease"/>
            <person name="Wu L."/>
            <person name="Ma J."/>
        </authorList>
    </citation>
    <scope>NUCLEOTIDE SEQUENCE [LARGE SCALE GENOMIC DNA]</scope>
    <source>
        <strain evidence="5">JCM 17938</strain>
    </source>
</reference>
<proteinExistence type="inferred from homology"/>
<dbReference type="PANTHER" id="PTHR33495:SF2">
    <property type="entry name" value="ANTI-SIGMA FACTOR ANTAGONIST TM_1081-RELATED"/>
    <property type="match status" value="1"/>
</dbReference>
<evidence type="ECO:0000313" key="5">
    <source>
        <dbReference type="Proteomes" id="UP001500212"/>
    </source>
</evidence>
<evidence type="ECO:0000313" key="4">
    <source>
        <dbReference type="EMBL" id="GAA4608904.1"/>
    </source>
</evidence>
<protein>
    <recommendedName>
        <fullName evidence="2">Anti-sigma factor antagonist</fullName>
    </recommendedName>
</protein>
<dbReference type="SUPFAM" id="SSF52091">
    <property type="entry name" value="SpoIIaa-like"/>
    <property type="match status" value="1"/>
</dbReference>
<dbReference type="InterPro" id="IPR003658">
    <property type="entry name" value="Anti-sigma_ant"/>
</dbReference>
<dbReference type="CDD" id="cd07043">
    <property type="entry name" value="STAS_anti-anti-sigma_factors"/>
    <property type="match status" value="1"/>
</dbReference>
<feature type="domain" description="STAS" evidence="3">
    <location>
        <begin position="42"/>
        <end position="135"/>
    </location>
</feature>
<dbReference type="NCBIfam" id="TIGR00377">
    <property type="entry name" value="ant_ant_sig"/>
    <property type="match status" value="1"/>
</dbReference>
<dbReference type="Pfam" id="PF13466">
    <property type="entry name" value="STAS_2"/>
    <property type="match status" value="1"/>
</dbReference>
<evidence type="ECO:0000259" key="3">
    <source>
        <dbReference type="PROSITE" id="PS50801"/>
    </source>
</evidence>
<accession>A0ABP8TLL9</accession>
<dbReference type="PANTHER" id="PTHR33495">
    <property type="entry name" value="ANTI-SIGMA FACTOR ANTAGONIST TM_1081-RELATED-RELATED"/>
    <property type="match status" value="1"/>
</dbReference>
<organism evidence="4 5">
    <name type="scientific">Actinoallomurus liliacearum</name>
    <dbReference type="NCBI Taxonomy" id="1080073"/>
    <lineage>
        <taxon>Bacteria</taxon>
        <taxon>Bacillati</taxon>
        <taxon>Actinomycetota</taxon>
        <taxon>Actinomycetes</taxon>
        <taxon>Streptosporangiales</taxon>
        <taxon>Thermomonosporaceae</taxon>
        <taxon>Actinoallomurus</taxon>
    </lineage>
</organism>
<dbReference type="EMBL" id="BAABHJ010000008">
    <property type="protein sequence ID" value="GAA4608904.1"/>
    <property type="molecule type" value="Genomic_DNA"/>
</dbReference>
<dbReference type="InterPro" id="IPR036513">
    <property type="entry name" value="STAS_dom_sf"/>
</dbReference>
<evidence type="ECO:0000256" key="2">
    <source>
        <dbReference type="RuleBase" id="RU003749"/>
    </source>
</evidence>